<sequence>LEELELRTGLTFGKLGLLSVYRPKRVLRFLPVLAIANHTEWDTTDSVSSLTGSYSLRSYLSPSSEAVKKMEPIPLHADTENVGTVIRLPPNITTKDPPTSDSTTKIMPESYSRTLCTKQHCNCHHLLGLVTCNAQEASEIKSPGETGDVKPKSSESDRTESEEIPQACTELLATFLELN</sequence>
<feature type="region of interest" description="Disordered" evidence="1">
    <location>
        <begin position="140"/>
        <end position="166"/>
    </location>
</feature>
<accession>A0A183EGG3</accession>
<organism evidence="2">
    <name type="scientific">Gongylonema pulchrum</name>
    <dbReference type="NCBI Taxonomy" id="637853"/>
    <lineage>
        <taxon>Eukaryota</taxon>
        <taxon>Metazoa</taxon>
        <taxon>Ecdysozoa</taxon>
        <taxon>Nematoda</taxon>
        <taxon>Chromadorea</taxon>
        <taxon>Rhabditida</taxon>
        <taxon>Spirurina</taxon>
        <taxon>Spiruromorpha</taxon>
        <taxon>Spiruroidea</taxon>
        <taxon>Gongylonematidae</taxon>
        <taxon>Gongylonema</taxon>
    </lineage>
</organism>
<evidence type="ECO:0000256" key="1">
    <source>
        <dbReference type="SAM" id="MobiDB-lite"/>
    </source>
</evidence>
<proteinExistence type="predicted"/>
<name>A0A183EGG3_9BILA</name>
<dbReference type="WBParaSite" id="GPUH_0002007901-mRNA-1">
    <property type="protein sequence ID" value="GPUH_0002007901-mRNA-1"/>
    <property type="gene ID" value="GPUH_0002007901"/>
</dbReference>
<protein>
    <submittedName>
        <fullName evidence="2">PDEase domain-containing protein</fullName>
    </submittedName>
</protein>
<feature type="compositionally biased region" description="Basic and acidic residues" evidence="1">
    <location>
        <begin position="147"/>
        <end position="161"/>
    </location>
</feature>
<evidence type="ECO:0000313" key="2">
    <source>
        <dbReference type="WBParaSite" id="GPUH_0002007901-mRNA-1"/>
    </source>
</evidence>
<reference evidence="2" key="1">
    <citation type="submission" date="2016-06" db="UniProtKB">
        <authorList>
            <consortium name="WormBaseParasite"/>
        </authorList>
    </citation>
    <scope>IDENTIFICATION</scope>
</reference>
<dbReference type="AlphaFoldDB" id="A0A183EGG3"/>